<feature type="domain" description="PA" evidence="11">
    <location>
        <begin position="374"/>
        <end position="463"/>
    </location>
</feature>
<dbReference type="EMBL" id="JARBHA010000002">
    <property type="protein sequence ID" value="KAJ9706734.1"/>
    <property type="molecule type" value="Genomic_DNA"/>
</dbReference>
<keyword evidence="15" id="KW-1185">Reference proteome</keyword>
<dbReference type="Proteomes" id="UP001168098">
    <property type="component" value="Unassembled WGS sequence"/>
</dbReference>
<feature type="active site" description="Charge relay system" evidence="8 9">
    <location>
        <position position="159"/>
    </location>
</feature>
<accession>A0AA39E4G4</accession>
<dbReference type="CDD" id="cd04852">
    <property type="entry name" value="Peptidases_S8_3"/>
    <property type="match status" value="1"/>
</dbReference>
<dbReference type="GO" id="GO:0006508">
    <property type="term" value="P:proteolysis"/>
    <property type="evidence" value="ECO:0007669"/>
    <property type="project" value="UniProtKB-KW"/>
</dbReference>
<dbReference type="GO" id="GO:0004252">
    <property type="term" value="F:serine-type endopeptidase activity"/>
    <property type="evidence" value="ECO:0007669"/>
    <property type="project" value="UniProtKB-UniRule"/>
</dbReference>
<dbReference type="PANTHER" id="PTHR10795">
    <property type="entry name" value="PROPROTEIN CONVERTASE SUBTILISIN/KEXIN"/>
    <property type="match status" value="1"/>
</dbReference>
<proteinExistence type="inferred from homology"/>
<dbReference type="InterPro" id="IPR037045">
    <property type="entry name" value="S8pro/Inhibitor_I9_sf"/>
</dbReference>
<feature type="domain" description="Inhibitor I9" evidence="12">
    <location>
        <begin position="45"/>
        <end position="127"/>
    </location>
</feature>
<evidence type="ECO:0000313" key="14">
    <source>
        <dbReference type="EMBL" id="KAJ9706734.1"/>
    </source>
</evidence>
<feature type="domain" description="Subtilisin-like protease fibronectin type-III" evidence="13">
    <location>
        <begin position="654"/>
        <end position="754"/>
    </location>
</feature>
<evidence type="ECO:0000256" key="4">
    <source>
        <dbReference type="ARBA" id="ARBA00022729"/>
    </source>
</evidence>
<protein>
    <submittedName>
        <fullName evidence="14">Uncharacterized protein</fullName>
    </submittedName>
</protein>
<dbReference type="PRINTS" id="PR00723">
    <property type="entry name" value="SUBTILISIN"/>
</dbReference>
<dbReference type="Pfam" id="PF17766">
    <property type="entry name" value="fn3_6"/>
    <property type="match status" value="1"/>
</dbReference>
<dbReference type="InterPro" id="IPR015500">
    <property type="entry name" value="Peptidase_S8_subtilisin-rel"/>
</dbReference>
<dbReference type="Gene3D" id="3.50.30.30">
    <property type="match status" value="1"/>
</dbReference>
<evidence type="ECO:0000259" key="11">
    <source>
        <dbReference type="Pfam" id="PF02225"/>
    </source>
</evidence>
<evidence type="ECO:0000256" key="6">
    <source>
        <dbReference type="ARBA" id="ARBA00022825"/>
    </source>
</evidence>
<evidence type="ECO:0000256" key="7">
    <source>
        <dbReference type="ARBA" id="ARBA00023180"/>
    </source>
</evidence>
<dbReference type="AlphaFoldDB" id="A0AA39E4G4"/>
<comment type="subcellular location">
    <subcellularLocation>
        <location evidence="1">Secreted</location>
    </subcellularLocation>
</comment>
<evidence type="ECO:0000256" key="9">
    <source>
        <dbReference type="PROSITE-ProRule" id="PRU01240"/>
    </source>
</evidence>
<dbReference type="Gene3D" id="3.30.70.80">
    <property type="entry name" value="Peptidase S8 propeptide/proteinase inhibitor I9"/>
    <property type="match status" value="1"/>
</dbReference>
<dbReference type="GO" id="GO:0005576">
    <property type="term" value="C:extracellular region"/>
    <property type="evidence" value="ECO:0007669"/>
    <property type="project" value="UniProtKB-SubCell"/>
</dbReference>
<sequence>MERIGFGLSPIMVFVFLLSLIFVSKFSYAVRDHEEIATKQSQLQTYIVHIKEPEGGQDFSKSEDLETWYKSFLPASSTTSNSQQRLLYSYRNVFTGFAAKLTKEEVKAMEEKDGFVLAWPEKIYHLQITRSPAFLGLHQNSGFWNGSNYGKGVIIAVVDSGISSHHPSFSDEGMPPPPAKWKGKCAFNGTICNNKIISASNFVESLPPTEDFIHGTPVASIAAGNFVEDARDLFGNAKGTAAGMAPHAHLAIYKACGELGCTGSAILAAIDAAIEDGVDVLSISLAADHSDPFYVDEITIGAFAATRKGIFVSTPAGNEGPRSPSLSNGAPWVLTVGASTIDRSIRTTAKLGNGEYFDGESFFQLSNFPSKLLPLVYAGANGNVSSAFCNKGSLKDMDVRGKIVVCDTEDGAIYVSDKEEEVKNAGGVAIILPNNKYRGFSTSEIDADILPATHLSYSSGLKIKAYINSTTKPTATIEFKGTIIGISSAPEVAHFSSRGPSLTSPGILKPDIIGPGANILAAWPANRMNSSSFNIVSGTSLSCPHLSGVAALLKSSHPEWSPAAIKSAIMTTADEVNHENKPIMDQTHQPADIFAVGAGHVNPSRANDPGLIYDSQPEDYIYYLCGLGYSNSQVGIVVNRRVNCSEESTIPEAQLNYPSFSIALGCNTTTQEFTRTVTNVGAVDSTYIIEIFAPAGVNVSVKPDKLDFTRLNQKKTYAVMFSKIRAKGKDRKPHAQGFLRWVSAKHSVRSPISVKFE</sequence>
<gene>
    <name evidence="14" type="ORF">PVL29_001954</name>
</gene>
<feature type="active site" description="Charge relay system" evidence="8 9">
    <location>
        <position position="540"/>
    </location>
</feature>
<evidence type="ECO:0000256" key="2">
    <source>
        <dbReference type="ARBA" id="ARBA00011073"/>
    </source>
</evidence>
<dbReference type="InterPro" id="IPR010259">
    <property type="entry name" value="S8pro/Inhibitor_I9"/>
</dbReference>
<evidence type="ECO:0000256" key="1">
    <source>
        <dbReference type="ARBA" id="ARBA00004613"/>
    </source>
</evidence>
<dbReference type="FunFam" id="3.50.30.30:FF:000005">
    <property type="entry name" value="subtilisin-like protease SBT1.5"/>
    <property type="match status" value="1"/>
</dbReference>
<dbReference type="Gene3D" id="3.40.50.200">
    <property type="entry name" value="Peptidase S8/S53 domain"/>
    <property type="match status" value="1"/>
</dbReference>
<dbReference type="Pfam" id="PF05922">
    <property type="entry name" value="Inhibitor_I9"/>
    <property type="match status" value="1"/>
</dbReference>
<dbReference type="InterPro" id="IPR045051">
    <property type="entry name" value="SBT"/>
</dbReference>
<evidence type="ECO:0000256" key="3">
    <source>
        <dbReference type="ARBA" id="ARBA00022670"/>
    </source>
</evidence>
<evidence type="ECO:0000256" key="5">
    <source>
        <dbReference type="ARBA" id="ARBA00022801"/>
    </source>
</evidence>
<dbReference type="InterPro" id="IPR041469">
    <property type="entry name" value="Subtilisin-like_FN3"/>
</dbReference>
<dbReference type="InterPro" id="IPR003137">
    <property type="entry name" value="PA_domain"/>
</dbReference>
<dbReference type="InterPro" id="IPR036852">
    <property type="entry name" value="Peptidase_S8/S53_dom_sf"/>
</dbReference>
<dbReference type="PROSITE" id="PS00136">
    <property type="entry name" value="SUBTILASE_ASP"/>
    <property type="match status" value="1"/>
</dbReference>
<evidence type="ECO:0000259" key="12">
    <source>
        <dbReference type="Pfam" id="PF05922"/>
    </source>
</evidence>
<keyword evidence="5 9" id="KW-0378">Hydrolase</keyword>
<organism evidence="14 15">
    <name type="scientific">Vitis rotundifolia</name>
    <name type="common">Muscadine grape</name>
    <dbReference type="NCBI Taxonomy" id="103349"/>
    <lineage>
        <taxon>Eukaryota</taxon>
        <taxon>Viridiplantae</taxon>
        <taxon>Streptophyta</taxon>
        <taxon>Embryophyta</taxon>
        <taxon>Tracheophyta</taxon>
        <taxon>Spermatophyta</taxon>
        <taxon>Magnoliopsida</taxon>
        <taxon>eudicotyledons</taxon>
        <taxon>Gunneridae</taxon>
        <taxon>Pentapetalae</taxon>
        <taxon>rosids</taxon>
        <taxon>Vitales</taxon>
        <taxon>Vitaceae</taxon>
        <taxon>Viteae</taxon>
        <taxon>Vitis</taxon>
    </lineage>
</organism>
<evidence type="ECO:0000259" key="13">
    <source>
        <dbReference type="Pfam" id="PF17766"/>
    </source>
</evidence>
<dbReference type="InterPro" id="IPR023827">
    <property type="entry name" value="Peptidase_S8_Asp-AS"/>
</dbReference>
<keyword evidence="4" id="KW-0732">Signal</keyword>
<feature type="domain" description="Peptidase S8/S53" evidence="10">
    <location>
        <begin position="150"/>
        <end position="576"/>
    </location>
</feature>
<evidence type="ECO:0000313" key="15">
    <source>
        <dbReference type="Proteomes" id="UP001168098"/>
    </source>
</evidence>
<keyword evidence="3 9" id="KW-0645">Protease</keyword>
<evidence type="ECO:0000256" key="8">
    <source>
        <dbReference type="PIRSR" id="PIRSR615500-1"/>
    </source>
</evidence>
<dbReference type="PROSITE" id="PS51892">
    <property type="entry name" value="SUBTILASE"/>
    <property type="match status" value="1"/>
</dbReference>
<dbReference type="Gene3D" id="2.60.40.2310">
    <property type="match status" value="1"/>
</dbReference>
<keyword evidence="7" id="KW-0325">Glycoprotein</keyword>
<feature type="active site" description="Charge relay system" evidence="8 9">
    <location>
        <position position="214"/>
    </location>
</feature>
<dbReference type="Pfam" id="PF02225">
    <property type="entry name" value="PA"/>
    <property type="match status" value="1"/>
</dbReference>
<dbReference type="InterPro" id="IPR022398">
    <property type="entry name" value="Peptidase_S8_His-AS"/>
</dbReference>
<reference evidence="14 15" key="1">
    <citation type="journal article" date="2023" name="BMC Biotechnol.">
        <title>Vitis rotundifolia cv Carlos genome sequencing.</title>
        <authorList>
            <person name="Huff M."/>
            <person name="Hulse-Kemp A."/>
            <person name="Scheffler B."/>
            <person name="Youngblood R."/>
            <person name="Simpson S."/>
            <person name="Babiker E."/>
            <person name="Staton M."/>
        </authorList>
    </citation>
    <scope>NUCLEOTIDE SEQUENCE [LARGE SCALE GENOMIC DNA]</scope>
    <source>
        <tissue evidence="14">Leaf</tissue>
    </source>
</reference>
<dbReference type="SUPFAM" id="SSF52743">
    <property type="entry name" value="Subtilisin-like"/>
    <property type="match status" value="1"/>
</dbReference>
<dbReference type="InterPro" id="IPR034197">
    <property type="entry name" value="Peptidases_S8_3"/>
</dbReference>
<comment type="similarity">
    <text evidence="2 9">Belongs to the peptidase S8 family.</text>
</comment>
<comment type="caution">
    <text evidence="14">The sequence shown here is derived from an EMBL/GenBank/DDBJ whole genome shotgun (WGS) entry which is preliminary data.</text>
</comment>
<name>A0AA39E4G4_VITRO</name>
<dbReference type="CDD" id="cd02120">
    <property type="entry name" value="PA_subtilisin_like"/>
    <property type="match status" value="1"/>
</dbReference>
<evidence type="ECO:0000259" key="10">
    <source>
        <dbReference type="Pfam" id="PF00082"/>
    </source>
</evidence>
<dbReference type="InterPro" id="IPR000209">
    <property type="entry name" value="Peptidase_S8/S53_dom"/>
</dbReference>
<dbReference type="PROSITE" id="PS00137">
    <property type="entry name" value="SUBTILASE_HIS"/>
    <property type="match status" value="1"/>
</dbReference>
<dbReference type="Pfam" id="PF00082">
    <property type="entry name" value="Peptidase_S8"/>
    <property type="match status" value="1"/>
</dbReference>
<keyword evidence="6 9" id="KW-0720">Serine protease</keyword>